<dbReference type="InterPro" id="IPR004870">
    <property type="entry name" value="Nucleoporin_Nup155"/>
</dbReference>
<organism evidence="6 7">
    <name type="scientific">Ignelater luminosus</name>
    <name type="common">Cucubano</name>
    <name type="synonym">Pyrophorus luminosus</name>
    <dbReference type="NCBI Taxonomy" id="2038154"/>
    <lineage>
        <taxon>Eukaryota</taxon>
        <taxon>Metazoa</taxon>
        <taxon>Ecdysozoa</taxon>
        <taxon>Arthropoda</taxon>
        <taxon>Hexapoda</taxon>
        <taxon>Insecta</taxon>
        <taxon>Pterygota</taxon>
        <taxon>Neoptera</taxon>
        <taxon>Endopterygota</taxon>
        <taxon>Coleoptera</taxon>
        <taxon>Polyphaga</taxon>
        <taxon>Elateriformia</taxon>
        <taxon>Elateroidea</taxon>
        <taxon>Elateridae</taxon>
        <taxon>Agrypninae</taxon>
        <taxon>Pyrophorini</taxon>
        <taxon>Ignelater</taxon>
    </lineage>
</organism>
<accession>A0A8K0D5Y2</accession>
<evidence type="ECO:0000259" key="5">
    <source>
        <dbReference type="Pfam" id="PF03177"/>
    </source>
</evidence>
<evidence type="ECO:0000256" key="4">
    <source>
        <dbReference type="ARBA" id="ARBA00023242"/>
    </source>
</evidence>
<dbReference type="EMBL" id="VTPC01002595">
    <property type="protein sequence ID" value="KAF2899844.1"/>
    <property type="molecule type" value="Genomic_DNA"/>
</dbReference>
<evidence type="ECO:0000313" key="7">
    <source>
        <dbReference type="Proteomes" id="UP000801492"/>
    </source>
</evidence>
<evidence type="ECO:0000256" key="3">
    <source>
        <dbReference type="ARBA" id="ARBA00022448"/>
    </source>
</evidence>
<dbReference type="GO" id="GO:0006606">
    <property type="term" value="P:protein import into nucleus"/>
    <property type="evidence" value="ECO:0007669"/>
    <property type="project" value="TreeGrafter"/>
</dbReference>
<dbReference type="Pfam" id="PF03177">
    <property type="entry name" value="Nucleoporin_C"/>
    <property type="match status" value="1"/>
</dbReference>
<dbReference type="GO" id="GO:0000972">
    <property type="term" value="P:transcription-dependent tethering of RNA polymerase II gene DNA at nuclear periphery"/>
    <property type="evidence" value="ECO:0007669"/>
    <property type="project" value="TreeGrafter"/>
</dbReference>
<dbReference type="PANTHER" id="PTHR10350:SF6">
    <property type="entry name" value="NUCLEAR PORE COMPLEX PROTEIN NUP155"/>
    <property type="match status" value="1"/>
</dbReference>
<dbReference type="InterPro" id="IPR042533">
    <property type="entry name" value="Nucleoporin_Nup155_C_1"/>
</dbReference>
<dbReference type="GO" id="GO:0044611">
    <property type="term" value="C:nuclear pore inner ring"/>
    <property type="evidence" value="ECO:0007669"/>
    <property type="project" value="TreeGrafter"/>
</dbReference>
<dbReference type="Gene3D" id="1.20.120.1880">
    <property type="entry name" value="Nucleoporin, helical C-terminal domain"/>
    <property type="match status" value="1"/>
</dbReference>
<keyword evidence="4" id="KW-0539">Nucleus</keyword>
<gene>
    <name evidence="6" type="ORF">ILUMI_06343</name>
</gene>
<dbReference type="Gene3D" id="1.25.40.450">
    <property type="entry name" value="Nucleoporin, helical domain, N-terminal subdomain"/>
    <property type="match status" value="1"/>
</dbReference>
<feature type="domain" description="Nucleoporin Nup133/Nup155-like C-terminal" evidence="5">
    <location>
        <begin position="1"/>
        <end position="388"/>
    </location>
</feature>
<evidence type="ECO:0000256" key="1">
    <source>
        <dbReference type="ARBA" id="ARBA00004123"/>
    </source>
</evidence>
<dbReference type="InterPro" id="IPR042538">
    <property type="entry name" value="Nucleoporin_Nup155_C_3"/>
</dbReference>
<keyword evidence="3" id="KW-0813">Transport</keyword>
<name>A0A8K0D5Y2_IGNLU</name>
<feature type="non-terminal residue" evidence="6">
    <location>
        <position position="412"/>
    </location>
</feature>
<dbReference type="PANTHER" id="PTHR10350">
    <property type="entry name" value="NUCLEAR PORE COMPLEX PROTEIN NUP155"/>
    <property type="match status" value="1"/>
</dbReference>
<keyword evidence="7" id="KW-1185">Reference proteome</keyword>
<dbReference type="GO" id="GO:0036228">
    <property type="term" value="P:protein localization to nuclear inner membrane"/>
    <property type="evidence" value="ECO:0007669"/>
    <property type="project" value="TreeGrafter"/>
</dbReference>
<sequence>MKIYKEILQVLDNLNAQITSQTVVTETSLGAQVQNMSLQQEKIDLIRRIIIDILTFQDELLHVAVYEWMMAKQMDTDVVKITQPSLEKYLIRASQQTQENVTALDLLWKYYQSNNNPASAAKILHNLASKTGTMLTLKERLSYLARAVMCMRSDKVGYAPHLGVFLKDLEDKLDMAQVQEQVLNAIINIKTTQPNAEQAITALNSGLYDLTQLYEEFCDPFNLWECKLAIIDCAGYSDNALIENIWHHIIEDELRKSTGPADDRMADILNKITLLIGRYKNSSNCVPLDYIIERLEIISVKLRACAKLVPDAVSLEVPMEMVVQIYNDLICSSTTDQFWSMGENEFHLADAFTELVNKFLANSNSYDHHLRIKIKATCEDVVAKLLTTLYSKPNAGQLINMLKNVQARLARC</sequence>
<dbReference type="GO" id="GO:0006405">
    <property type="term" value="P:RNA export from nucleus"/>
    <property type="evidence" value="ECO:0007669"/>
    <property type="project" value="TreeGrafter"/>
</dbReference>
<dbReference type="AlphaFoldDB" id="A0A8K0D5Y2"/>
<dbReference type="InterPro" id="IPR042537">
    <property type="entry name" value="Nucleoporin_Nup155_C_2"/>
</dbReference>
<evidence type="ECO:0000256" key="2">
    <source>
        <dbReference type="ARBA" id="ARBA00007373"/>
    </source>
</evidence>
<dbReference type="InterPro" id="IPR007187">
    <property type="entry name" value="Nucleoporin_Nup133/Nup155_C"/>
</dbReference>
<evidence type="ECO:0000313" key="6">
    <source>
        <dbReference type="EMBL" id="KAF2899844.1"/>
    </source>
</evidence>
<reference evidence="6" key="1">
    <citation type="submission" date="2019-08" db="EMBL/GenBank/DDBJ databases">
        <title>The genome of the North American firefly Photinus pyralis.</title>
        <authorList>
            <consortium name="Photinus pyralis genome working group"/>
            <person name="Fallon T.R."/>
            <person name="Sander Lower S.E."/>
            <person name="Weng J.-K."/>
        </authorList>
    </citation>
    <scope>NUCLEOTIDE SEQUENCE</scope>
    <source>
        <strain evidence="6">TRF0915ILg1</strain>
        <tissue evidence="6">Whole body</tissue>
    </source>
</reference>
<dbReference type="Gene3D" id="1.25.40.440">
    <property type="entry name" value="Nucleoporin, helical domain, central subdomain"/>
    <property type="match status" value="1"/>
</dbReference>
<comment type="caution">
    <text evidence="6">The sequence shown here is derived from an EMBL/GenBank/DDBJ whole genome shotgun (WGS) entry which is preliminary data.</text>
</comment>
<dbReference type="OrthoDB" id="338970at2759"/>
<dbReference type="Proteomes" id="UP000801492">
    <property type="component" value="Unassembled WGS sequence"/>
</dbReference>
<proteinExistence type="inferred from homology"/>
<protein>
    <recommendedName>
        <fullName evidence="5">Nucleoporin Nup133/Nup155-like C-terminal domain-containing protein</fullName>
    </recommendedName>
</protein>
<comment type="subcellular location">
    <subcellularLocation>
        <location evidence="1">Nucleus</location>
    </subcellularLocation>
</comment>
<dbReference type="FunFam" id="1.25.40.440:FF:000001">
    <property type="entry name" value="Nuclear pore complex subunit"/>
    <property type="match status" value="1"/>
</dbReference>
<comment type="similarity">
    <text evidence="2">Belongs to the non-repetitive/WGA-negative nucleoporin family.</text>
</comment>
<dbReference type="GO" id="GO:0017056">
    <property type="term" value="F:structural constituent of nuclear pore"/>
    <property type="evidence" value="ECO:0007669"/>
    <property type="project" value="InterPro"/>
</dbReference>